<dbReference type="AlphaFoldDB" id="A0A9D4NPU2"/>
<evidence type="ECO:0000313" key="2">
    <source>
        <dbReference type="Proteomes" id="UP000828390"/>
    </source>
</evidence>
<keyword evidence="2" id="KW-1185">Reference proteome</keyword>
<evidence type="ECO:0000313" key="1">
    <source>
        <dbReference type="EMBL" id="KAH3898555.1"/>
    </source>
</evidence>
<accession>A0A9D4NPU2</accession>
<gene>
    <name evidence="1" type="ORF">DPMN_022791</name>
</gene>
<comment type="caution">
    <text evidence="1">The sequence shown here is derived from an EMBL/GenBank/DDBJ whole genome shotgun (WGS) entry which is preliminary data.</text>
</comment>
<reference evidence="1" key="1">
    <citation type="journal article" date="2019" name="bioRxiv">
        <title>The Genome of the Zebra Mussel, Dreissena polymorpha: A Resource for Invasive Species Research.</title>
        <authorList>
            <person name="McCartney M.A."/>
            <person name="Auch B."/>
            <person name="Kono T."/>
            <person name="Mallez S."/>
            <person name="Zhang Y."/>
            <person name="Obille A."/>
            <person name="Becker A."/>
            <person name="Abrahante J.E."/>
            <person name="Garbe J."/>
            <person name="Badalamenti J.P."/>
            <person name="Herman A."/>
            <person name="Mangelson H."/>
            <person name="Liachko I."/>
            <person name="Sullivan S."/>
            <person name="Sone E.D."/>
            <person name="Koren S."/>
            <person name="Silverstein K.A.T."/>
            <person name="Beckman K.B."/>
            <person name="Gohl D.M."/>
        </authorList>
    </citation>
    <scope>NUCLEOTIDE SEQUENCE</scope>
    <source>
        <strain evidence="1">Duluth1</strain>
        <tissue evidence="1">Whole animal</tissue>
    </source>
</reference>
<sequence>MTNTLKEMGYPFLEECEDVLVIGMRDIADPKVANAIRNIEQIGKNEYQEYIWDRLENRT</sequence>
<dbReference type="Proteomes" id="UP000828390">
    <property type="component" value="Unassembled WGS sequence"/>
</dbReference>
<proteinExistence type="predicted"/>
<reference evidence="1" key="2">
    <citation type="submission" date="2020-11" db="EMBL/GenBank/DDBJ databases">
        <authorList>
            <person name="McCartney M.A."/>
            <person name="Auch B."/>
            <person name="Kono T."/>
            <person name="Mallez S."/>
            <person name="Becker A."/>
            <person name="Gohl D.M."/>
            <person name="Silverstein K.A.T."/>
            <person name="Koren S."/>
            <person name="Bechman K.B."/>
            <person name="Herman A."/>
            <person name="Abrahante J.E."/>
            <person name="Garbe J."/>
        </authorList>
    </citation>
    <scope>NUCLEOTIDE SEQUENCE</scope>
    <source>
        <strain evidence="1">Duluth1</strain>
        <tissue evidence="1">Whole animal</tissue>
    </source>
</reference>
<protein>
    <submittedName>
        <fullName evidence="1">Uncharacterized protein</fullName>
    </submittedName>
</protein>
<name>A0A9D4NPU2_DREPO</name>
<organism evidence="1 2">
    <name type="scientific">Dreissena polymorpha</name>
    <name type="common">Zebra mussel</name>
    <name type="synonym">Mytilus polymorpha</name>
    <dbReference type="NCBI Taxonomy" id="45954"/>
    <lineage>
        <taxon>Eukaryota</taxon>
        <taxon>Metazoa</taxon>
        <taxon>Spiralia</taxon>
        <taxon>Lophotrochozoa</taxon>
        <taxon>Mollusca</taxon>
        <taxon>Bivalvia</taxon>
        <taxon>Autobranchia</taxon>
        <taxon>Heteroconchia</taxon>
        <taxon>Euheterodonta</taxon>
        <taxon>Imparidentia</taxon>
        <taxon>Neoheterodontei</taxon>
        <taxon>Myida</taxon>
        <taxon>Dreissenoidea</taxon>
        <taxon>Dreissenidae</taxon>
        <taxon>Dreissena</taxon>
    </lineage>
</organism>
<dbReference type="EMBL" id="JAIWYP010000001">
    <property type="protein sequence ID" value="KAH3898555.1"/>
    <property type="molecule type" value="Genomic_DNA"/>
</dbReference>